<feature type="domain" description="HTH gntR-type" evidence="4">
    <location>
        <begin position="11"/>
        <end position="79"/>
    </location>
</feature>
<keyword evidence="1" id="KW-0805">Transcription regulation</keyword>
<proteinExistence type="predicted"/>
<name>A0ABY6E1U3_9ACTN</name>
<dbReference type="PRINTS" id="PR00035">
    <property type="entry name" value="HTHGNTR"/>
</dbReference>
<keyword evidence="3" id="KW-0804">Transcription</keyword>
<reference evidence="5" key="1">
    <citation type="submission" date="2022-10" db="EMBL/GenBank/DDBJ databases">
        <authorList>
            <person name="Mo P."/>
        </authorList>
    </citation>
    <scope>NUCLEOTIDE SEQUENCE</scope>
    <source>
        <strain evidence="5">HUAS 13-4</strain>
    </source>
</reference>
<dbReference type="InterPro" id="IPR050679">
    <property type="entry name" value="Bact_HTH_transcr_reg"/>
</dbReference>
<dbReference type="Pfam" id="PF00392">
    <property type="entry name" value="GntR"/>
    <property type="match status" value="1"/>
</dbReference>
<dbReference type="SUPFAM" id="SSF46785">
    <property type="entry name" value="Winged helix' DNA-binding domain"/>
    <property type="match status" value="1"/>
</dbReference>
<accession>A0ABY6E1U3</accession>
<dbReference type="CDD" id="cd07377">
    <property type="entry name" value="WHTH_GntR"/>
    <property type="match status" value="1"/>
</dbReference>
<evidence type="ECO:0000313" key="5">
    <source>
        <dbReference type="EMBL" id="UXY20614.1"/>
    </source>
</evidence>
<dbReference type="PROSITE" id="PS50949">
    <property type="entry name" value="HTH_GNTR"/>
    <property type="match status" value="1"/>
</dbReference>
<gene>
    <name evidence="5" type="ORF">N8I84_19245</name>
</gene>
<dbReference type="Gene3D" id="1.10.10.10">
    <property type="entry name" value="Winged helix-like DNA-binding domain superfamily/Winged helix DNA-binding domain"/>
    <property type="match status" value="1"/>
</dbReference>
<evidence type="ECO:0000313" key="6">
    <source>
        <dbReference type="Proteomes" id="UP001061298"/>
    </source>
</evidence>
<organism evidence="5 6">
    <name type="scientific">Streptomyces cynarae</name>
    <dbReference type="NCBI Taxonomy" id="2981134"/>
    <lineage>
        <taxon>Bacteria</taxon>
        <taxon>Bacillati</taxon>
        <taxon>Actinomycetota</taxon>
        <taxon>Actinomycetes</taxon>
        <taxon>Kitasatosporales</taxon>
        <taxon>Streptomycetaceae</taxon>
        <taxon>Streptomyces</taxon>
    </lineage>
</organism>
<dbReference type="PANTHER" id="PTHR44846">
    <property type="entry name" value="MANNOSYL-D-GLYCERATE TRANSPORT/METABOLISM SYSTEM REPRESSOR MNGR-RELATED"/>
    <property type="match status" value="1"/>
</dbReference>
<sequence>MDAERVGDGGGTEFDRVAAALRVRIADGTYPVNGTLPPQRALAEEFGVSRDTVQRVIRELTSEGWIESRRGSGSRVIRSQRIESSTPRGVHRRGAVTVGSFIEQAFDLQEVALDVYTLTAESLGMHLQMLQAEWVRVRRAESRPSPPRVSVRLLLPSEDLELPYPRAMNPGEAGTVRERHLGIARDAMASLPRVLASLQASKLVESFDLQVRHVALPPAFKVYLFNESEALFGPYVVDERPIVLDSGREIEALDVIGLGATLTHHIRDGDPNSPGSTFVDSMQSWFNSVWDLLAEAA</sequence>
<dbReference type="SMART" id="SM00345">
    <property type="entry name" value="HTH_GNTR"/>
    <property type="match status" value="1"/>
</dbReference>
<dbReference type="EMBL" id="CP106793">
    <property type="protein sequence ID" value="UXY20614.1"/>
    <property type="molecule type" value="Genomic_DNA"/>
</dbReference>
<dbReference type="RefSeq" id="WP_263230692.1">
    <property type="nucleotide sequence ID" value="NZ_CP106793.1"/>
</dbReference>
<dbReference type="InterPro" id="IPR036388">
    <property type="entry name" value="WH-like_DNA-bd_sf"/>
</dbReference>
<dbReference type="Proteomes" id="UP001061298">
    <property type="component" value="Chromosome"/>
</dbReference>
<keyword evidence="6" id="KW-1185">Reference proteome</keyword>
<protein>
    <submittedName>
        <fullName evidence="5">GntR family transcriptional regulator</fullName>
    </submittedName>
</protein>
<evidence type="ECO:0000256" key="3">
    <source>
        <dbReference type="ARBA" id="ARBA00023163"/>
    </source>
</evidence>
<dbReference type="PANTHER" id="PTHR44846:SF1">
    <property type="entry name" value="MANNOSYL-D-GLYCERATE TRANSPORT_METABOLISM SYSTEM REPRESSOR MNGR-RELATED"/>
    <property type="match status" value="1"/>
</dbReference>
<dbReference type="InterPro" id="IPR036390">
    <property type="entry name" value="WH_DNA-bd_sf"/>
</dbReference>
<dbReference type="InterPro" id="IPR000524">
    <property type="entry name" value="Tscrpt_reg_HTH_GntR"/>
</dbReference>
<keyword evidence="2" id="KW-0238">DNA-binding</keyword>
<evidence type="ECO:0000256" key="1">
    <source>
        <dbReference type="ARBA" id="ARBA00023015"/>
    </source>
</evidence>
<evidence type="ECO:0000259" key="4">
    <source>
        <dbReference type="PROSITE" id="PS50949"/>
    </source>
</evidence>
<evidence type="ECO:0000256" key="2">
    <source>
        <dbReference type="ARBA" id="ARBA00023125"/>
    </source>
</evidence>